<dbReference type="EMBL" id="JAJJMB010015809">
    <property type="protein sequence ID" value="KAI3852073.1"/>
    <property type="molecule type" value="Genomic_DNA"/>
</dbReference>
<reference evidence="3" key="1">
    <citation type="submission" date="2022-04" db="EMBL/GenBank/DDBJ databases">
        <title>A functionally conserved STORR gene fusion in Papaver species that diverged 16.8 million years ago.</title>
        <authorList>
            <person name="Catania T."/>
        </authorList>
    </citation>
    <scope>NUCLEOTIDE SEQUENCE</scope>
    <source>
        <strain evidence="3">S-188037</strain>
    </source>
</reference>
<keyword evidence="1" id="KW-0347">Helicase</keyword>
<dbReference type="EC" id="5.6.2.3" evidence="1"/>
<accession>A0AAD4S160</accession>
<dbReference type="InterPro" id="IPR027417">
    <property type="entry name" value="P-loop_NTPase"/>
</dbReference>
<proteinExistence type="inferred from homology"/>
<dbReference type="GO" id="GO:0043139">
    <property type="term" value="F:5'-3' DNA helicase activity"/>
    <property type="evidence" value="ECO:0007669"/>
    <property type="project" value="UniProtKB-EC"/>
</dbReference>
<evidence type="ECO:0000313" key="4">
    <source>
        <dbReference type="Proteomes" id="UP001202328"/>
    </source>
</evidence>
<dbReference type="SUPFAM" id="SSF52540">
    <property type="entry name" value="P-loop containing nucleoside triphosphate hydrolases"/>
    <property type="match status" value="1"/>
</dbReference>
<sequence length="269" mass="30592">MYQQVLLNSRYRSFEEAIFFSPTWSGRYAELIYEWMQASAMAPNFMALEETDLGLRDIDRNHFSSRGLLDNPTIHDKIGFVNTLRQVVQDTHDSGLSTSLPALSRQQQAAHDHILDFFSGGEGTVKSTLINAIVRSTRELFSNDNSVHIMAPTSVDAFNIGGSTIHHELGITADKSQSYKKLETERCRRMQVYFKNTKLIIIDEYSMIGRKMLAYIDLRLRDIFGAKESFGNVSIVISLTLSLSKMFVLNKFSGSLELRSQNIEKLCRD</sequence>
<dbReference type="PANTHER" id="PTHR47642">
    <property type="entry name" value="ATP-DEPENDENT DNA HELICASE"/>
    <property type="match status" value="1"/>
</dbReference>
<comment type="caution">
    <text evidence="3">The sequence shown here is derived from an EMBL/GenBank/DDBJ whole genome shotgun (WGS) entry which is preliminary data.</text>
</comment>
<comment type="similarity">
    <text evidence="1">Belongs to the helicase family.</text>
</comment>
<feature type="domain" description="DNA helicase Pif1-like DEAD-box helicase" evidence="2">
    <location>
        <begin position="117"/>
        <end position="237"/>
    </location>
</feature>
<gene>
    <name evidence="3" type="ORF">MKW98_020072</name>
</gene>
<keyword evidence="1" id="KW-0234">DNA repair</keyword>
<dbReference type="GO" id="GO:0006310">
    <property type="term" value="P:DNA recombination"/>
    <property type="evidence" value="ECO:0007669"/>
    <property type="project" value="UniProtKB-KW"/>
</dbReference>
<dbReference type="PANTHER" id="PTHR47642:SF5">
    <property type="entry name" value="ATP-DEPENDENT DNA HELICASE"/>
    <property type="match status" value="1"/>
</dbReference>
<evidence type="ECO:0000313" key="3">
    <source>
        <dbReference type="EMBL" id="KAI3852073.1"/>
    </source>
</evidence>
<protein>
    <recommendedName>
        <fullName evidence="1">ATP-dependent DNA helicase</fullName>
        <ecNumber evidence="1">5.6.2.3</ecNumber>
    </recommendedName>
</protein>
<organism evidence="3 4">
    <name type="scientific">Papaver atlanticum</name>
    <dbReference type="NCBI Taxonomy" id="357466"/>
    <lineage>
        <taxon>Eukaryota</taxon>
        <taxon>Viridiplantae</taxon>
        <taxon>Streptophyta</taxon>
        <taxon>Embryophyta</taxon>
        <taxon>Tracheophyta</taxon>
        <taxon>Spermatophyta</taxon>
        <taxon>Magnoliopsida</taxon>
        <taxon>Ranunculales</taxon>
        <taxon>Papaveraceae</taxon>
        <taxon>Papaveroideae</taxon>
        <taxon>Papaver</taxon>
    </lineage>
</organism>
<name>A0AAD4S160_9MAGN</name>
<comment type="catalytic activity">
    <reaction evidence="1">
        <text>ATP + H2O = ADP + phosphate + H(+)</text>
        <dbReference type="Rhea" id="RHEA:13065"/>
        <dbReference type="ChEBI" id="CHEBI:15377"/>
        <dbReference type="ChEBI" id="CHEBI:15378"/>
        <dbReference type="ChEBI" id="CHEBI:30616"/>
        <dbReference type="ChEBI" id="CHEBI:43474"/>
        <dbReference type="ChEBI" id="CHEBI:456216"/>
        <dbReference type="EC" id="5.6.2.3"/>
    </reaction>
</comment>
<keyword evidence="1" id="KW-0233">DNA recombination</keyword>
<comment type="cofactor">
    <cofactor evidence="1">
        <name>Mg(2+)</name>
        <dbReference type="ChEBI" id="CHEBI:18420"/>
    </cofactor>
</comment>
<dbReference type="GO" id="GO:0005524">
    <property type="term" value="F:ATP binding"/>
    <property type="evidence" value="ECO:0007669"/>
    <property type="project" value="UniProtKB-KW"/>
</dbReference>
<evidence type="ECO:0000256" key="1">
    <source>
        <dbReference type="RuleBase" id="RU363044"/>
    </source>
</evidence>
<keyword evidence="1" id="KW-0067">ATP-binding</keyword>
<dbReference type="AlphaFoldDB" id="A0AAD4S160"/>
<evidence type="ECO:0000259" key="2">
    <source>
        <dbReference type="Pfam" id="PF05970"/>
    </source>
</evidence>
<dbReference type="InterPro" id="IPR010285">
    <property type="entry name" value="DNA_helicase_pif1-like_DEAD"/>
</dbReference>
<dbReference type="Proteomes" id="UP001202328">
    <property type="component" value="Unassembled WGS sequence"/>
</dbReference>
<dbReference type="Pfam" id="PF05970">
    <property type="entry name" value="PIF1"/>
    <property type="match status" value="1"/>
</dbReference>
<dbReference type="GO" id="GO:0006281">
    <property type="term" value="P:DNA repair"/>
    <property type="evidence" value="ECO:0007669"/>
    <property type="project" value="UniProtKB-KW"/>
</dbReference>
<keyword evidence="1" id="KW-0378">Hydrolase</keyword>
<keyword evidence="1" id="KW-0227">DNA damage</keyword>
<dbReference type="InterPro" id="IPR051055">
    <property type="entry name" value="PIF1_helicase"/>
</dbReference>
<keyword evidence="4" id="KW-1185">Reference proteome</keyword>
<keyword evidence="1" id="KW-0547">Nucleotide-binding</keyword>
<dbReference type="GO" id="GO:0000723">
    <property type="term" value="P:telomere maintenance"/>
    <property type="evidence" value="ECO:0007669"/>
    <property type="project" value="InterPro"/>
</dbReference>
<dbReference type="GO" id="GO:0016787">
    <property type="term" value="F:hydrolase activity"/>
    <property type="evidence" value="ECO:0007669"/>
    <property type="project" value="UniProtKB-KW"/>
</dbReference>
<dbReference type="Gene3D" id="3.40.50.300">
    <property type="entry name" value="P-loop containing nucleotide triphosphate hydrolases"/>
    <property type="match status" value="1"/>
</dbReference>